<reference evidence="3" key="1">
    <citation type="journal article" date="2014" name="Science">
        <title>The coffee genome provides insight into the convergent evolution of caffeine biosynthesis.</title>
        <authorList>
            <person name="Denoeud F."/>
            <person name="Carretero-Paulet L."/>
            <person name="Dereeper A."/>
            <person name="Droc G."/>
            <person name="Guyot R."/>
            <person name="Pietrella M."/>
            <person name="Zheng C."/>
            <person name="Alberti A."/>
            <person name="Anthony F."/>
            <person name="Aprea G."/>
            <person name="Aury J.M."/>
            <person name="Bento P."/>
            <person name="Bernard M."/>
            <person name="Bocs S."/>
            <person name="Campa C."/>
            <person name="Cenci A."/>
            <person name="Combes M.C."/>
            <person name="Crouzillat D."/>
            <person name="Da Silva C."/>
            <person name="Daddiego L."/>
            <person name="De Bellis F."/>
            <person name="Dussert S."/>
            <person name="Garsmeur O."/>
            <person name="Gayraud T."/>
            <person name="Guignon V."/>
            <person name="Jahn K."/>
            <person name="Jamilloux V."/>
            <person name="Joet T."/>
            <person name="Labadie K."/>
            <person name="Lan T."/>
            <person name="Leclercq J."/>
            <person name="Lepelley M."/>
            <person name="Leroy T."/>
            <person name="Li L.T."/>
            <person name="Librado P."/>
            <person name="Lopez L."/>
            <person name="Munoz A."/>
            <person name="Noel B."/>
            <person name="Pallavicini A."/>
            <person name="Perrotta G."/>
            <person name="Poncet V."/>
            <person name="Pot D."/>
            <person name="Priyono X."/>
            <person name="Rigoreau M."/>
            <person name="Rouard M."/>
            <person name="Rozas J."/>
            <person name="Tranchant-Dubreuil C."/>
            <person name="VanBuren R."/>
            <person name="Zhang Q."/>
            <person name="Andrade A.C."/>
            <person name="Argout X."/>
            <person name="Bertrand B."/>
            <person name="de Kochko A."/>
            <person name="Graziosi G."/>
            <person name="Henry R.J."/>
            <person name="Jayarama X."/>
            <person name="Ming R."/>
            <person name="Nagai C."/>
            <person name="Rounsley S."/>
            <person name="Sankoff D."/>
            <person name="Giuliano G."/>
            <person name="Albert V.A."/>
            <person name="Wincker P."/>
            <person name="Lashermes P."/>
        </authorList>
    </citation>
    <scope>NUCLEOTIDE SEQUENCE [LARGE SCALE GENOMIC DNA]</scope>
    <source>
        <strain evidence="3">cv. DH200-94</strain>
    </source>
</reference>
<dbReference type="OrthoDB" id="1852053at2759"/>
<dbReference type="Proteomes" id="UP000295252">
    <property type="component" value="Unassembled WGS sequence"/>
</dbReference>
<gene>
    <name evidence="2" type="ORF">GSCOC_T00006672001</name>
</gene>
<name>A0A068VB14_COFCA</name>
<protein>
    <submittedName>
        <fullName evidence="2">DH200=94 genomic scaffold, scaffold_177</fullName>
    </submittedName>
</protein>
<dbReference type="EMBL" id="HG739261">
    <property type="protein sequence ID" value="CDP17734.1"/>
    <property type="molecule type" value="Genomic_DNA"/>
</dbReference>
<keyword evidence="3" id="KW-1185">Reference proteome</keyword>
<proteinExistence type="predicted"/>
<dbReference type="InParanoid" id="A0A068VB14"/>
<feature type="domain" description="Ycf2 N-terminal" evidence="1">
    <location>
        <begin position="36"/>
        <end position="92"/>
    </location>
</feature>
<evidence type="ECO:0000313" key="2">
    <source>
        <dbReference type="EMBL" id="CDP17734.1"/>
    </source>
</evidence>
<sequence>MWTLEVHECIYNDGCNSYHFIYGAVTCDIRTASRGFYAGENSSFVVRKEEILIREACGSDMSEEKLLRMIFASNNIIRAVNQYRLIQNLIQNNPIHMNTQEMY</sequence>
<evidence type="ECO:0000313" key="3">
    <source>
        <dbReference type="Proteomes" id="UP000295252"/>
    </source>
</evidence>
<dbReference type="AlphaFoldDB" id="A0A068VB14"/>
<organism evidence="2 3">
    <name type="scientific">Coffea canephora</name>
    <name type="common">Robusta coffee</name>
    <dbReference type="NCBI Taxonomy" id="49390"/>
    <lineage>
        <taxon>Eukaryota</taxon>
        <taxon>Viridiplantae</taxon>
        <taxon>Streptophyta</taxon>
        <taxon>Embryophyta</taxon>
        <taxon>Tracheophyta</taxon>
        <taxon>Spermatophyta</taxon>
        <taxon>Magnoliopsida</taxon>
        <taxon>eudicotyledons</taxon>
        <taxon>Gunneridae</taxon>
        <taxon>Pentapetalae</taxon>
        <taxon>asterids</taxon>
        <taxon>lamiids</taxon>
        <taxon>Gentianales</taxon>
        <taxon>Rubiaceae</taxon>
        <taxon>Ixoroideae</taxon>
        <taxon>Gardenieae complex</taxon>
        <taxon>Bertiereae - Coffeeae clade</taxon>
        <taxon>Coffeeae</taxon>
        <taxon>Coffea</taxon>
    </lineage>
</organism>
<dbReference type="Pfam" id="PF05695">
    <property type="entry name" value="Ycf2"/>
    <property type="match status" value="1"/>
</dbReference>
<accession>A0A068VB14</accession>
<dbReference type="PhylomeDB" id="A0A068VB14"/>
<dbReference type="InterPro" id="IPR056777">
    <property type="entry name" value="Ycf2_N"/>
</dbReference>
<evidence type="ECO:0000259" key="1">
    <source>
        <dbReference type="Pfam" id="PF05695"/>
    </source>
</evidence>
<dbReference type="Gramene" id="CDP17734">
    <property type="protein sequence ID" value="CDP17734"/>
    <property type="gene ID" value="GSCOC_T00006672001"/>
</dbReference>